<keyword evidence="1" id="KW-0812">Transmembrane</keyword>
<dbReference type="OrthoDB" id="3238206at2"/>
<evidence type="ECO:0000313" key="3">
    <source>
        <dbReference type="EMBL" id="KFI40666.1"/>
    </source>
</evidence>
<dbReference type="InterPro" id="IPR021202">
    <property type="entry name" value="Rv3654c-like"/>
</dbReference>
<comment type="caution">
    <text evidence="3">The sequence shown here is derived from an EMBL/GenBank/DDBJ whole genome shotgun (WGS) entry which is preliminary data.</text>
</comment>
<dbReference type="KEGG" id="bact:AB656_05180"/>
<feature type="domain" description="Putative Flp pilus-assembly TadG-like N-terminal" evidence="2">
    <location>
        <begin position="21"/>
        <end position="68"/>
    </location>
</feature>
<keyword evidence="4" id="KW-1185">Reference proteome</keyword>
<dbReference type="Proteomes" id="UP000029015">
    <property type="component" value="Unassembled WGS sequence"/>
</dbReference>
<reference evidence="3 4" key="1">
    <citation type="submission" date="2014-03" db="EMBL/GenBank/DDBJ databases">
        <title>Genomics of Bifidobacteria.</title>
        <authorList>
            <person name="Ventura M."/>
            <person name="Milani C."/>
            <person name="Lugli G.A."/>
        </authorList>
    </citation>
    <scope>NUCLEOTIDE SEQUENCE [LARGE SCALE GENOMIC DNA]</scope>
    <source>
        <strain evidence="3 4">DSM 22766</strain>
    </source>
</reference>
<protein>
    <submittedName>
        <fullName evidence="3">Pilus assembly protein, probably tadF</fullName>
    </submittedName>
</protein>
<dbReference type="eggNOG" id="ENOG5033B4F">
    <property type="taxonomic scope" value="Bacteria"/>
</dbReference>
<evidence type="ECO:0000256" key="1">
    <source>
        <dbReference type="SAM" id="Phobius"/>
    </source>
</evidence>
<keyword evidence="1" id="KW-1133">Transmembrane helix</keyword>
<dbReference type="PATRIC" id="fig|1437605.7.peg.1062"/>
<feature type="transmembrane region" description="Helical" evidence="1">
    <location>
        <begin position="25"/>
        <end position="49"/>
    </location>
</feature>
<dbReference type="EMBL" id="JGYK01000001">
    <property type="protein sequence ID" value="KFI40666.1"/>
    <property type="molecule type" value="Genomic_DNA"/>
</dbReference>
<dbReference type="NCBIfam" id="TIGR03816">
    <property type="entry name" value="tadE_like_DECH"/>
    <property type="match status" value="1"/>
</dbReference>
<accession>A0A086Z2B6</accession>
<dbReference type="STRING" id="1437605.AB656_05180"/>
<proteinExistence type="predicted"/>
<name>A0A086Z2B6_9BIFI</name>
<evidence type="ECO:0000259" key="2">
    <source>
        <dbReference type="Pfam" id="PF13400"/>
    </source>
</evidence>
<dbReference type="Pfam" id="PF13400">
    <property type="entry name" value="Tad"/>
    <property type="match status" value="1"/>
</dbReference>
<organism evidence="3 4">
    <name type="scientific">Bifidobacterium actinocoloniiforme DSM 22766</name>
    <dbReference type="NCBI Taxonomy" id="1437605"/>
    <lineage>
        <taxon>Bacteria</taxon>
        <taxon>Bacillati</taxon>
        <taxon>Actinomycetota</taxon>
        <taxon>Actinomycetes</taxon>
        <taxon>Bifidobacteriales</taxon>
        <taxon>Bifidobacteriaceae</taxon>
        <taxon>Bifidobacterium</taxon>
    </lineage>
</organism>
<gene>
    <name evidence="3" type="ORF">BACT_1370</name>
</gene>
<dbReference type="AlphaFoldDB" id="A0A086Z2B6"/>
<sequence>MSSANLPTGRLPAVLRRADRGSGTAMGVMLVAIVALGLVLVATLGNILVCQSRARTAADASALAAASALDEGSGAPCSAATTVATANKASLASCQVEGQDALVRVEVATQVPFATQVSKEARAGPRDCP</sequence>
<keyword evidence="1" id="KW-0472">Membrane</keyword>
<dbReference type="InterPro" id="IPR028087">
    <property type="entry name" value="Tad_N"/>
</dbReference>
<dbReference type="RefSeq" id="WP_051905383.1">
    <property type="nucleotide sequence ID" value="NZ_CP011786.1"/>
</dbReference>
<evidence type="ECO:0000313" key="4">
    <source>
        <dbReference type="Proteomes" id="UP000029015"/>
    </source>
</evidence>